<organism evidence="6 7">
    <name type="scientific">Coccomyxa subellipsoidea</name>
    <dbReference type="NCBI Taxonomy" id="248742"/>
    <lineage>
        <taxon>Eukaryota</taxon>
        <taxon>Viridiplantae</taxon>
        <taxon>Chlorophyta</taxon>
        <taxon>core chlorophytes</taxon>
        <taxon>Trebouxiophyceae</taxon>
        <taxon>Trebouxiophyceae incertae sedis</taxon>
        <taxon>Coccomyxaceae</taxon>
        <taxon>Coccomyxa</taxon>
    </lineage>
</organism>
<dbReference type="Gene3D" id="3.40.50.150">
    <property type="entry name" value="Vaccinia Virus protein VP39"/>
    <property type="match status" value="1"/>
</dbReference>
<evidence type="ECO:0000256" key="2">
    <source>
        <dbReference type="ARBA" id="ARBA00022679"/>
    </source>
</evidence>
<dbReference type="Proteomes" id="UP001491310">
    <property type="component" value="Unassembled WGS sequence"/>
</dbReference>
<evidence type="ECO:0000256" key="3">
    <source>
        <dbReference type="ARBA" id="ARBA00022691"/>
    </source>
</evidence>
<evidence type="ECO:0008006" key="8">
    <source>
        <dbReference type="Google" id="ProtNLM"/>
    </source>
</evidence>
<evidence type="ECO:0000256" key="5">
    <source>
        <dbReference type="SAM" id="MobiDB-lite"/>
    </source>
</evidence>
<protein>
    <recommendedName>
        <fullName evidence="8">Methyltransferase domain-containing protein</fullName>
    </recommendedName>
</protein>
<dbReference type="EMBL" id="JALJOT010000011">
    <property type="protein sequence ID" value="KAK9905625.1"/>
    <property type="molecule type" value="Genomic_DNA"/>
</dbReference>
<comment type="pathway">
    <text evidence="1">Secondary metabolite biosynthesis.</text>
</comment>
<feature type="region of interest" description="Disordered" evidence="5">
    <location>
        <begin position="1"/>
        <end position="23"/>
    </location>
</feature>
<evidence type="ECO:0000256" key="4">
    <source>
        <dbReference type="ARBA" id="ARBA00038314"/>
    </source>
</evidence>
<keyword evidence="2" id="KW-0808">Transferase</keyword>
<dbReference type="SUPFAM" id="SSF53335">
    <property type="entry name" value="S-adenosyl-L-methionine-dependent methyltransferases"/>
    <property type="match status" value="1"/>
</dbReference>
<name>A0ABR2YHS0_9CHLO</name>
<sequence length="271" mass="29528">MSSEPQQSSPYPYATPDEPRHLTDDDLTLLSRYTGEKDLDKLREHVYKIWRAVKSELWIYACIQRLMFLQPRITGHSFYPKALGALKSSSELHILDIGCCFGQDTRQLILDGVPAKSITSTDLTPDYWKFGKDLFMDRDTLAVGEAFGSFTDPGFTAAGGPLGHLSGRVAYAWAGAVLHVLSEEDVEAFAKHVLGILAPGGVWFGTCVGSDTAGEWAATPDGSAKRYLHSPSSLQSLLQHIGFAQVDVVGSTPPEMNGMNADMVQIGGQTF</sequence>
<dbReference type="PANTHER" id="PTHR35897:SF1">
    <property type="entry name" value="METHYLTRANSFERASE AUSD"/>
    <property type="match status" value="1"/>
</dbReference>
<gene>
    <name evidence="6" type="ORF">WJX75_003332</name>
</gene>
<keyword evidence="3" id="KW-0949">S-adenosyl-L-methionine</keyword>
<comment type="similarity">
    <text evidence="4">Belongs to the class I-like SAM-binding methyltransferase superfamily.</text>
</comment>
<proteinExistence type="inferred from homology"/>
<dbReference type="InterPro" id="IPR051654">
    <property type="entry name" value="Meroterpenoid_MTases"/>
</dbReference>
<evidence type="ECO:0000313" key="7">
    <source>
        <dbReference type="Proteomes" id="UP001491310"/>
    </source>
</evidence>
<feature type="compositionally biased region" description="Low complexity" evidence="5">
    <location>
        <begin position="1"/>
        <end position="12"/>
    </location>
</feature>
<comment type="caution">
    <text evidence="6">The sequence shown here is derived from an EMBL/GenBank/DDBJ whole genome shotgun (WGS) entry which is preliminary data.</text>
</comment>
<accession>A0ABR2YHS0</accession>
<reference evidence="6 7" key="1">
    <citation type="journal article" date="2024" name="Nat. Commun.">
        <title>Phylogenomics reveals the evolutionary origins of lichenization in chlorophyte algae.</title>
        <authorList>
            <person name="Puginier C."/>
            <person name="Libourel C."/>
            <person name="Otte J."/>
            <person name="Skaloud P."/>
            <person name="Haon M."/>
            <person name="Grisel S."/>
            <person name="Petersen M."/>
            <person name="Berrin J.G."/>
            <person name="Delaux P.M."/>
            <person name="Dal Grande F."/>
            <person name="Keller J."/>
        </authorList>
    </citation>
    <scope>NUCLEOTIDE SEQUENCE [LARGE SCALE GENOMIC DNA]</scope>
    <source>
        <strain evidence="6 7">SAG 216-7</strain>
    </source>
</reference>
<evidence type="ECO:0000256" key="1">
    <source>
        <dbReference type="ARBA" id="ARBA00005179"/>
    </source>
</evidence>
<evidence type="ECO:0000313" key="6">
    <source>
        <dbReference type="EMBL" id="KAK9905625.1"/>
    </source>
</evidence>
<dbReference type="PANTHER" id="PTHR35897">
    <property type="entry name" value="METHYLTRANSFERASE AUSD"/>
    <property type="match status" value="1"/>
</dbReference>
<dbReference type="InterPro" id="IPR029063">
    <property type="entry name" value="SAM-dependent_MTases_sf"/>
</dbReference>
<keyword evidence="7" id="KW-1185">Reference proteome</keyword>